<evidence type="ECO:0000313" key="2">
    <source>
        <dbReference type="EMBL" id="MEN3234727.1"/>
    </source>
</evidence>
<protein>
    <submittedName>
        <fullName evidence="2">Uncharacterized protein</fullName>
    </submittedName>
</protein>
<gene>
    <name evidence="2" type="ORF">PUR29_14090</name>
</gene>
<sequence>MRVRGALYLFAALVGGAIAASAQSSGFNPAQVPSPSAVMPPATALDGMLGTSTQYARADHTHAVRVQRVARTTAADGTLTWTFARPIVVPAGDTPPLAYMVEDTGSPVVVQVTGRTFTSSGGQDTHTAVTVRAQRARTLPATLTVLTALVGYDVFAGAASGVRVNLWAADPTQ</sequence>
<evidence type="ECO:0000313" key="3">
    <source>
        <dbReference type="Proteomes" id="UP001407347"/>
    </source>
</evidence>
<comment type="caution">
    <text evidence="2">The sequence shown here is derived from an EMBL/GenBank/DDBJ whole genome shotgun (WGS) entry which is preliminary data.</text>
</comment>
<dbReference type="EMBL" id="JAQYXP010000002">
    <property type="protein sequence ID" value="MEN3234727.1"/>
    <property type="molecule type" value="Genomic_DNA"/>
</dbReference>
<name>A0ABU9ZT64_9HYPH</name>
<feature type="chain" id="PRO_5046120769" evidence="1">
    <location>
        <begin position="23"/>
        <end position="173"/>
    </location>
</feature>
<accession>A0ABU9ZT64</accession>
<feature type="signal peptide" evidence="1">
    <location>
        <begin position="1"/>
        <end position="22"/>
    </location>
</feature>
<keyword evidence="1" id="KW-0732">Signal</keyword>
<proteinExistence type="predicted"/>
<dbReference type="RefSeq" id="WP_346013030.1">
    <property type="nucleotide sequence ID" value="NZ_JAQYXP010000002.1"/>
</dbReference>
<evidence type="ECO:0000256" key="1">
    <source>
        <dbReference type="SAM" id="SignalP"/>
    </source>
</evidence>
<organism evidence="2 3">
    <name type="scientific">Methylobacterium ajmalii</name>
    <dbReference type="NCBI Taxonomy" id="2738439"/>
    <lineage>
        <taxon>Bacteria</taxon>
        <taxon>Pseudomonadati</taxon>
        <taxon>Pseudomonadota</taxon>
        <taxon>Alphaproteobacteria</taxon>
        <taxon>Hyphomicrobiales</taxon>
        <taxon>Methylobacteriaceae</taxon>
        <taxon>Methylobacterium</taxon>
    </lineage>
</organism>
<keyword evidence="3" id="KW-1185">Reference proteome</keyword>
<reference evidence="2 3" key="1">
    <citation type="journal article" date="2023" name="PLoS ONE">
        <title>Complete genome assembly of Hawai'i environmental nontuberculous mycobacteria reveals unexpected co-isolation with methylobacteria.</title>
        <authorList>
            <person name="Hendrix J."/>
            <person name="Epperson L.E."/>
            <person name="Tong E.I."/>
            <person name="Chan Y.L."/>
            <person name="Hasan N.A."/>
            <person name="Dawrs S.N."/>
            <person name="Norton G.J."/>
            <person name="Virdi R."/>
            <person name="Crooks J.L."/>
            <person name="Chan E.D."/>
            <person name="Honda J.R."/>
            <person name="Strong M."/>
        </authorList>
    </citation>
    <scope>NUCLEOTIDE SEQUENCE [LARGE SCALE GENOMIC DNA]</scope>
    <source>
        <strain evidence="2 3">NJH_HI04-1</strain>
    </source>
</reference>
<dbReference type="Proteomes" id="UP001407347">
    <property type="component" value="Unassembled WGS sequence"/>
</dbReference>